<feature type="domain" description="Hemerythrin-like" evidence="1">
    <location>
        <begin position="9"/>
        <end position="138"/>
    </location>
</feature>
<dbReference type="RefSeq" id="WP_106933723.1">
    <property type="nucleotide sequence ID" value="NZ_PYFT01000002.1"/>
</dbReference>
<gene>
    <name evidence="2" type="ORF">AHMF7605_28750</name>
</gene>
<protein>
    <recommendedName>
        <fullName evidence="1">Hemerythrin-like domain-containing protein</fullName>
    </recommendedName>
</protein>
<reference evidence="2 3" key="1">
    <citation type="submission" date="2018-03" db="EMBL/GenBank/DDBJ databases">
        <title>Adhaeribacter sp. HMF7605 Genome sequencing and assembly.</title>
        <authorList>
            <person name="Kang H."/>
            <person name="Kang J."/>
            <person name="Cha I."/>
            <person name="Kim H."/>
            <person name="Joh K."/>
        </authorList>
    </citation>
    <scope>NUCLEOTIDE SEQUENCE [LARGE SCALE GENOMIC DNA]</scope>
    <source>
        <strain evidence="2 3">HMF7605</strain>
    </source>
</reference>
<accession>A0A2T2Y8P9</accession>
<proteinExistence type="predicted"/>
<dbReference type="OrthoDB" id="5654170at2"/>
<dbReference type="Proteomes" id="UP000240357">
    <property type="component" value="Unassembled WGS sequence"/>
</dbReference>
<dbReference type="Gene3D" id="1.20.120.520">
    <property type="entry name" value="nmb1532 protein domain like"/>
    <property type="match status" value="1"/>
</dbReference>
<keyword evidence="3" id="KW-1185">Reference proteome</keyword>
<evidence type="ECO:0000313" key="2">
    <source>
        <dbReference type="EMBL" id="PSR51901.1"/>
    </source>
</evidence>
<name>A0A2T2Y8P9_9BACT</name>
<dbReference type="AlphaFoldDB" id="A0A2T2Y8P9"/>
<dbReference type="Pfam" id="PF01814">
    <property type="entry name" value="Hemerythrin"/>
    <property type="match status" value="1"/>
</dbReference>
<sequence length="220" mass="26348">MRTVKRYNVFNNIHKALRSMLFDLQSKIQQTDFTELKADKVIAEMERVLYFYDEHADHEDRFILAHIVHQEPQLTEELEKDHVIDHNLSADLRQFISNWRQAKSVEEKELSGKQIFYALNEFIAFNLYHMNKEENQLLLALWKHFSDKEILRMEQQIMASIDPQVLMEESRWMMRSINNAEILEWMDGIKVSAPAPVYEVFLQMAADELPQVRFRELKFN</sequence>
<evidence type="ECO:0000313" key="3">
    <source>
        <dbReference type="Proteomes" id="UP000240357"/>
    </source>
</evidence>
<evidence type="ECO:0000259" key="1">
    <source>
        <dbReference type="Pfam" id="PF01814"/>
    </source>
</evidence>
<comment type="caution">
    <text evidence="2">The sequence shown here is derived from an EMBL/GenBank/DDBJ whole genome shotgun (WGS) entry which is preliminary data.</text>
</comment>
<dbReference type="InterPro" id="IPR012312">
    <property type="entry name" value="Hemerythrin-like"/>
</dbReference>
<organism evidence="2 3">
    <name type="scientific">Adhaeribacter arboris</name>
    <dbReference type="NCBI Taxonomy" id="2072846"/>
    <lineage>
        <taxon>Bacteria</taxon>
        <taxon>Pseudomonadati</taxon>
        <taxon>Bacteroidota</taxon>
        <taxon>Cytophagia</taxon>
        <taxon>Cytophagales</taxon>
        <taxon>Hymenobacteraceae</taxon>
        <taxon>Adhaeribacter</taxon>
    </lineage>
</organism>
<dbReference type="EMBL" id="PYFT01000002">
    <property type="protein sequence ID" value="PSR51901.1"/>
    <property type="molecule type" value="Genomic_DNA"/>
</dbReference>